<accession>A0A2W7I2A0</accession>
<evidence type="ECO:0000256" key="1">
    <source>
        <dbReference type="ARBA" id="ARBA00004141"/>
    </source>
</evidence>
<dbReference type="InterPro" id="IPR051533">
    <property type="entry name" value="WaaL-like"/>
</dbReference>
<protein>
    <submittedName>
        <fullName evidence="7">O-antigen ligase</fullName>
    </submittedName>
</protein>
<feature type="transmembrane region" description="Helical" evidence="5">
    <location>
        <begin position="192"/>
        <end position="209"/>
    </location>
</feature>
<reference evidence="7 8" key="1">
    <citation type="submission" date="2018-06" db="EMBL/GenBank/DDBJ databases">
        <title>Genomic Encyclopedia of Archaeal and Bacterial Type Strains, Phase II (KMG-II): from individual species to whole genera.</title>
        <authorList>
            <person name="Goeker M."/>
        </authorList>
    </citation>
    <scope>NUCLEOTIDE SEQUENCE [LARGE SCALE GENOMIC DNA]</scope>
    <source>
        <strain evidence="7 8">DSM 24525</strain>
    </source>
</reference>
<feature type="transmembrane region" description="Helical" evidence="5">
    <location>
        <begin position="386"/>
        <end position="403"/>
    </location>
</feature>
<dbReference type="PANTHER" id="PTHR37422:SF21">
    <property type="entry name" value="EXOQ-LIKE PROTEIN"/>
    <property type="match status" value="1"/>
</dbReference>
<feature type="transmembrane region" description="Helical" evidence="5">
    <location>
        <begin position="261"/>
        <end position="284"/>
    </location>
</feature>
<sequence>MPLIHLSATGQGQIAEPPARLKVVLAPTPGPMSQAFTVFGALFYSAAILVLDSAGAPDDVDLGAFDPLNTLFHAIILTGSAIYALRHWRRILGLLAGTAPFLLLLGFTLASVLWSQSFEHTLRRSIGFGALIVFTLYAYDRHGLRGFMRLALLGALLGAGASLLEVLLRPTIGFDTGEYANAVRGIYGVKNSFGAALLDGMLAMSFLLLHQVRVRLRDIAIILFLLAMLVLSRSTTSLLLSMAVAGVTLGILLIRRGGGWLGVLMLAASLGFGLATIGFGFFGLEGIFELIGKDQTLTGRVFIWQAVHRMIDERPWLGWGFSAFWIQGARPAEQIWQDLQWLVPHAHNAFLDIALQLGWIGVTLIALVACATLLRVLRALGGPKRQVAIWGLIFLITATLYGYGEAAIYRVNLTMVLWIMLWLDLAPIRSGGDRLHAGIRTAGRMA</sequence>
<evidence type="ECO:0000256" key="3">
    <source>
        <dbReference type="ARBA" id="ARBA00022989"/>
    </source>
</evidence>
<keyword evidence="3 5" id="KW-1133">Transmembrane helix</keyword>
<comment type="caution">
    <text evidence="7">The sequence shown here is derived from an EMBL/GenBank/DDBJ whole genome shotgun (WGS) entry which is preliminary data.</text>
</comment>
<feature type="transmembrane region" description="Helical" evidence="5">
    <location>
        <begin position="353"/>
        <end position="374"/>
    </location>
</feature>
<dbReference type="AlphaFoldDB" id="A0A2W7I2A0"/>
<keyword evidence="8" id="KW-1185">Reference proteome</keyword>
<evidence type="ECO:0000259" key="6">
    <source>
        <dbReference type="Pfam" id="PF04932"/>
    </source>
</evidence>
<dbReference type="OrthoDB" id="7268250at2"/>
<evidence type="ECO:0000256" key="2">
    <source>
        <dbReference type="ARBA" id="ARBA00022692"/>
    </source>
</evidence>
<keyword evidence="4 5" id="KW-0472">Membrane</keyword>
<proteinExistence type="predicted"/>
<dbReference type="EMBL" id="QKYU01000024">
    <property type="protein sequence ID" value="PZW40418.1"/>
    <property type="molecule type" value="Genomic_DNA"/>
</dbReference>
<dbReference type="PANTHER" id="PTHR37422">
    <property type="entry name" value="TEICHURONIC ACID BIOSYNTHESIS PROTEIN TUAE"/>
    <property type="match status" value="1"/>
</dbReference>
<dbReference type="GO" id="GO:0016020">
    <property type="term" value="C:membrane"/>
    <property type="evidence" value="ECO:0007669"/>
    <property type="project" value="UniProtKB-SubCell"/>
</dbReference>
<organism evidence="7 8">
    <name type="scientific">Humitalea rosea</name>
    <dbReference type="NCBI Taxonomy" id="990373"/>
    <lineage>
        <taxon>Bacteria</taxon>
        <taxon>Pseudomonadati</taxon>
        <taxon>Pseudomonadota</taxon>
        <taxon>Alphaproteobacteria</taxon>
        <taxon>Acetobacterales</taxon>
        <taxon>Roseomonadaceae</taxon>
        <taxon>Humitalea</taxon>
    </lineage>
</organism>
<dbReference type="InterPro" id="IPR007016">
    <property type="entry name" value="O-antigen_ligase-rel_domated"/>
</dbReference>
<feature type="transmembrane region" description="Helical" evidence="5">
    <location>
        <begin position="92"/>
        <end position="115"/>
    </location>
</feature>
<evidence type="ECO:0000313" key="8">
    <source>
        <dbReference type="Proteomes" id="UP000249688"/>
    </source>
</evidence>
<name>A0A2W7I2A0_9PROT</name>
<feature type="domain" description="O-antigen ligase-related" evidence="6">
    <location>
        <begin position="221"/>
        <end position="365"/>
    </location>
</feature>
<evidence type="ECO:0000256" key="4">
    <source>
        <dbReference type="ARBA" id="ARBA00023136"/>
    </source>
</evidence>
<gene>
    <name evidence="7" type="ORF">C8P66_12458</name>
</gene>
<keyword evidence="7" id="KW-0436">Ligase</keyword>
<evidence type="ECO:0000256" key="5">
    <source>
        <dbReference type="SAM" id="Phobius"/>
    </source>
</evidence>
<dbReference type="Pfam" id="PF04932">
    <property type="entry name" value="Wzy_C"/>
    <property type="match status" value="1"/>
</dbReference>
<feature type="transmembrane region" description="Helical" evidence="5">
    <location>
        <begin position="238"/>
        <end position="254"/>
    </location>
</feature>
<dbReference type="Proteomes" id="UP000249688">
    <property type="component" value="Unassembled WGS sequence"/>
</dbReference>
<feature type="transmembrane region" description="Helical" evidence="5">
    <location>
        <begin position="151"/>
        <end position="172"/>
    </location>
</feature>
<dbReference type="GO" id="GO:0016874">
    <property type="term" value="F:ligase activity"/>
    <property type="evidence" value="ECO:0007669"/>
    <property type="project" value="UniProtKB-KW"/>
</dbReference>
<comment type="subcellular location">
    <subcellularLocation>
        <location evidence="1">Membrane</location>
        <topology evidence="1">Multi-pass membrane protein</topology>
    </subcellularLocation>
</comment>
<dbReference type="RefSeq" id="WP_158537305.1">
    <property type="nucleotide sequence ID" value="NZ_QKYU01000024.1"/>
</dbReference>
<evidence type="ECO:0000313" key="7">
    <source>
        <dbReference type="EMBL" id="PZW40418.1"/>
    </source>
</evidence>
<feature type="transmembrane region" description="Helical" evidence="5">
    <location>
        <begin position="68"/>
        <end position="85"/>
    </location>
</feature>
<keyword evidence="2 5" id="KW-0812">Transmembrane</keyword>